<evidence type="ECO:0000256" key="2">
    <source>
        <dbReference type="ARBA" id="ARBA00023002"/>
    </source>
</evidence>
<dbReference type="PANTHER" id="PTHR43491">
    <property type="entry name" value="UDP-N-ACETYL-D-MANNOSAMINE DEHYDROGENASE"/>
    <property type="match status" value="1"/>
</dbReference>
<evidence type="ECO:0000256" key="4">
    <source>
        <dbReference type="PIRNR" id="PIRNR000124"/>
    </source>
</evidence>
<reference evidence="6" key="2">
    <citation type="submission" date="2020-09" db="EMBL/GenBank/DDBJ databases">
        <authorList>
            <person name="Sun Q."/>
            <person name="Zhou Y."/>
        </authorList>
    </citation>
    <scope>NUCLEOTIDE SEQUENCE</scope>
    <source>
        <strain evidence="6">CGMCC 1.12408</strain>
    </source>
</reference>
<gene>
    <name evidence="6" type="ORF">GCM10008025_19560</name>
</gene>
<dbReference type="SMART" id="SM00984">
    <property type="entry name" value="UDPG_MGDP_dh_C"/>
    <property type="match status" value="1"/>
</dbReference>
<dbReference type="InterPro" id="IPR001732">
    <property type="entry name" value="UDP-Glc/GDP-Man_DH_N"/>
</dbReference>
<dbReference type="Pfam" id="PF03721">
    <property type="entry name" value="UDPG_MGDP_dh_N"/>
    <property type="match status" value="1"/>
</dbReference>
<dbReference type="Proteomes" id="UP000613512">
    <property type="component" value="Unassembled WGS sequence"/>
</dbReference>
<dbReference type="GO" id="GO:0000271">
    <property type="term" value="P:polysaccharide biosynthetic process"/>
    <property type="evidence" value="ECO:0007669"/>
    <property type="project" value="InterPro"/>
</dbReference>
<proteinExistence type="inferred from homology"/>
<dbReference type="InterPro" id="IPR036220">
    <property type="entry name" value="UDP-Glc/GDP-Man_DH_C_sf"/>
</dbReference>
<name>A0A916S020_9BACI</name>
<dbReference type="GO" id="GO:0016616">
    <property type="term" value="F:oxidoreductase activity, acting on the CH-OH group of donors, NAD or NADP as acceptor"/>
    <property type="evidence" value="ECO:0007669"/>
    <property type="project" value="InterPro"/>
</dbReference>
<accession>A0A916S020</accession>
<feature type="domain" description="UDP-glucose/GDP-mannose dehydrogenase C-terminal" evidence="5">
    <location>
        <begin position="331"/>
        <end position="432"/>
    </location>
</feature>
<evidence type="ECO:0000256" key="1">
    <source>
        <dbReference type="ARBA" id="ARBA00006601"/>
    </source>
</evidence>
<keyword evidence="2" id="KW-0560">Oxidoreductase</keyword>
<sequence>MRTRLVTINGDLENLTKEDLPVIGVVGLGYVGLPVSLGFSKRYQVIGYDINQERITSLKKSIDATNEVSKEELVDAAINFTTDEKELNSCDVIIVTVPTPLNVNNKPDLSYLSQASTVIGKNMKKDTIVIYESTVYPGTTEEVCIPILEENSNLKCGKEFHIGYSPERINPGDKTHTFFNTNKVVAAQDNNTLEEIFLLYQSVIHAQVYKASSIKVAEASKLVENTQRDFNIALMNELSLIFRQMGINTYDVLEAAKTKWNFIPFNPGLVGGHCIGVDPYYFIYKSTIEGYKPELIELARRLNERMSDVIVDLVWDEIRKRNLNKEEVKIGLLGLTFKENVPDIRNSKSIEIAKKLLDSGLDIYSHDPYIDSTTLFNEHGIKLYEWKELEEVNILIVAVPHQEYRDKGIVAYQNFFSDGEGTIIDIKDILRNRCFSKEINVITL</sequence>
<dbReference type="AlphaFoldDB" id="A0A916S020"/>
<dbReference type="RefSeq" id="WP_188384477.1">
    <property type="nucleotide sequence ID" value="NZ_BMEY01000008.1"/>
</dbReference>
<evidence type="ECO:0000313" key="7">
    <source>
        <dbReference type="Proteomes" id="UP000613512"/>
    </source>
</evidence>
<keyword evidence="3" id="KW-0520">NAD</keyword>
<dbReference type="InterPro" id="IPR036291">
    <property type="entry name" value="NAD(P)-bd_dom_sf"/>
</dbReference>
<dbReference type="Pfam" id="PF00984">
    <property type="entry name" value="UDPG_MGDP_dh"/>
    <property type="match status" value="1"/>
</dbReference>
<dbReference type="NCBIfam" id="TIGR03026">
    <property type="entry name" value="NDP-sugDHase"/>
    <property type="match status" value="1"/>
</dbReference>
<dbReference type="GO" id="GO:0051287">
    <property type="term" value="F:NAD binding"/>
    <property type="evidence" value="ECO:0007669"/>
    <property type="project" value="InterPro"/>
</dbReference>
<dbReference type="SUPFAM" id="SSF51735">
    <property type="entry name" value="NAD(P)-binding Rossmann-fold domains"/>
    <property type="match status" value="1"/>
</dbReference>
<protein>
    <submittedName>
        <fullName evidence="6">UDP-N-acetyl-D-galactosamine dehydrogenase</fullName>
    </submittedName>
</protein>
<comment type="caution">
    <text evidence="6">The sequence shown here is derived from an EMBL/GenBank/DDBJ whole genome shotgun (WGS) entry which is preliminary data.</text>
</comment>
<dbReference type="GO" id="GO:0016628">
    <property type="term" value="F:oxidoreductase activity, acting on the CH-CH group of donors, NAD or NADP as acceptor"/>
    <property type="evidence" value="ECO:0007669"/>
    <property type="project" value="InterPro"/>
</dbReference>
<dbReference type="InterPro" id="IPR014027">
    <property type="entry name" value="UDP-Glc/GDP-Man_DH_C"/>
</dbReference>
<organism evidence="6 7">
    <name type="scientific">Ornithinibacillus halotolerans</name>
    <dbReference type="NCBI Taxonomy" id="1274357"/>
    <lineage>
        <taxon>Bacteria</taxon>
        <taxon>Bacillati</taxon>
        <taxon>Bacillota</taxon>
        <taxon>Bacilli</taxon>
        <taxon>Bacillales</taxon>
        <taxon>Bacillaceae</taxon>
        <taxon>Ornithinibacillus</taxon>
    </lineage>
</organism>
<dbReference type="InterPro" id="IPR017476">
    <property type="entry name" value="UDP-Glc/GDP-Man"/>
</dbReference>
<dbReference type="Gene3D" id="3.40.50.720">
    <property type="entry name" value="NAD(P)-binding Rossmann-like Domain"/>
    <property type="match status" value="2"/>
</dbReference>
<dbReference type="PIRSF" id="PIRSF500136">
    <property type="entry name" value="UDP_ManNAc_DH"/>
    <property type="match status" value="1"/>
</dbReference>
<dbReference type="SUPFAM" id="SSF52413">
    <property type="entry name" value="UDP-glucose/GDP-mannose dehydrogenase C-terminal domain"/>
    <property type="match status" value="1"/>
</dbReference>
<comment type="similarity">
    <text evidence="1 4">Belongs to the UDP-glucose/GDP-mannose dehydrogenase family.</text>
</comment>
<dbReference type="InterPro" id="IPR028359">
    <property type="entry name" value="UDP_ManNAc/GlcNAc_DH"/>
</dbReference>
<dbReference type="InterPro" id="IPR008927">
    <property type="entry name" value="6-PGluconate_DH-like_C_sf"/>
</dbReference>
<reference evidence="6" key="1">
    <citation type="journal article" date="2014" name="Int. J. Syst. Evol. Microbiol.">
        <title>Complete genome sequence of Corynebacterium casei LMG S-19264T (=DSM 44701T), isolated from a smear-ripened cheese.</title>
        <authorList>
            <consortium name="US DOE Joint Genome Institute (JGI-PGF)"/>
            <person name="Walter F."/>
            <person name="Albersmeier A."/>
            <person name="Kalinowski J."/>
            <person name="Ruckert C."/>
        </authorList>
    </citation>
    <scope>NUCLEOTIDE SEQUENCE</scope>
    <source>
        <strain evidence="6">CGMCC 1.12408</strain>
    </source>
</reference>
<dbReference type="SUPFAM" id="SSF48179">
    <property type="entry name" value="6-phosphogluconate dehydrogenase C-terminal domain-like"/>
    <property type="match status" value="1"/>
</dbReference>
<dbReference type="InterPro" id="IPR014026">
    <property type="entry name" value="UDP-Glc/GDP-Man_DH_dimer"/>
</dbReference>
<keyword evidence="7" id="KW-1185">Reference proteome</keyword>
<evidence type="ECO:0000313" key="6">
    <source>
        <dbReference type="EMBL" id="GGA75988.1"/>
    </source>
</evidence>
<dbReference type="PIRSF" id="PIRSF000124">
    <property type="entry name" value="UDPglc_GDPman_dh"/>
    <property type="match status" value="1"/>
</dbReference>
<dbReference type="PANTHER" id="PTHR43491:SF2">
    <property type="entry name" value="UDP-N-ACETYL-D-MANNOSAMINE DEHYDROGENASE"/>
    <property type="match status" value="1"/>
</dbReference>
<evidence type="ECO:0000259" key="5">
    <source>
        <dbReference type="SMART" id="SM00984"/>
    </source>
</evidence>
<evidence type="ECO:0000256" key="3">
    <source>
        <dbReference type="ARBA" id="ARBA00023027"/>
    </source>
</evidence>
<dbReference type="Pfam" id="PF03720">
    <property type="entry name" value="UDPG_MGDP_dh_C"/>
    <property type="match status" value="1"/>
</dbReference>
<dbReference type="EMBL" id="BMEY01000008">
    <property type="protein sequence ID" value="GGA75988.1"/>
    <property type="molecule type" value="Genomic_DNA"/>
</dbReference>